<dbReference type="SUPFAM" id="SSF48452">
    <property type="entry name" value="TPR-like"/>
    <property type="match status" value="2"/>
</dbReference>
<comment type="caution">
    <text evidence="2">Lacks conserved residue(s) required for the propagation of feature annotation.</text>
</comment>
<evidence type="ECO:0000313" key="4">
    <source>
        <dbReference type="EMBL" id="KAF2809299.1"/>
    </source>
</evidence>
<protein>
    <submittedName>
        <fullName evidence="4 6">FabD/lysophospholipase-like protein</fullName>
    </submittedName>
</protein>
<dbReference type="InterPro" id="IPR027417">
    <property type="entry name" value="P-loop_NTPase"/>
</dbReference>
<dbReference type="InterPro" id="IPR016035">
    <property type="entry name" value="Acyl_Trfase/lysoPLipase"/>
</dbReference>
<keyword evidence="5" id="KW-1185">Reference proteome</keyword>
<dbReference type="PANTHER" id="PTHR46082">
    <property type="entry name" value="ATP/GTP-BINDING PROTEIN-RELATED"/>
    <property type="match status" value="1"/>
</dbReference>
<evidence type="ECO:0000313" key="5">
    <source>
        <dbReference type="Proteomes" id="UP000504636"/>
    </source>
</evidence>
<dbReference type="Gene3D" id="3.40.50.300">
    <property type="entry name" value="P-loop containing nucleotide triphosphate hydrolases"/>
    <property type="match status" value="1"/>
</dbReference>
<dbReference type="GO" id="GO:0016787">
    <property type="term" value="F:hydrolase activity"/>
    <property type="evidence" value="ECO:0007669"/>
    <property type="project" value="UniProtKB-UniRule"/>
</dbReference>
<evidence type="ECO:0000259" key="3">
    <source>
        <dbReference type="PROSITE" id="PS51635"/>
    </source>
</evidence>
<dbReference type="Gene3D" id="1.25.40.10">
    <property type="entry name" value="Tetratricopeptide repeat domain"/>
    <property type="match status" value="2"/>
</dbReference>
<gene>
    <name evidence="4 6" type="ORF">BDZ99DRAFT_508961</name>
</gene>
<dbReference type="PANTHER" id="PTHR46082:SF6">
    <property type="entry name" value="AAA+ ATPASE DOMAIN-CONTAINING PROTEIN-RELATED"/>
    <property type="match status" value="1"/>
</dbReference>
<dbReference type="RefSeq" id="XP_033576263.1">
    <property type="nucleotide sequence ID" value="XM_033724369.1"/>
</dbReference>
<dbReference type="Pfam" id="PF13424">
    <property type="entry name" value="TPR_12"/>
    <property type="match status" value="2"/>
</dbReference>
<dbReference type="CDD" id="cd07216">
    <property type="entry name" value="Pat17_PNPLA8_PNPLA9_like3"/>
    <property type="match status" value="1"/>
</dbReference>
<feature type="active site" description="Nucleophile" evidence="2">
    <location>
        <position position="42"/>
    </location>
</feature>
<dbReference type="InterPro" id="IPR002641">
    <property type="entry name" value="PNPLA_dom"/>
</dbReference>
<proteinExistence type="predicted"/>
<dbReference type="Pfam" id="PF13374">
    <property type="entry name" value="TPR_10"/>
    <property type="match status" value="1"/>
</dbReference>
<feature type="domain" description="PNPLA" evidence="3">
    <location>
        <begin position="1"/>
        <end position="195"/>
    </location>
</feature>
<dbReference type="AlphaFoldDB" id="A0A6A6YL75"/>
<dbReference type="PROSITE" id="PS51635">
    <property type="entry name" value="PNPLA"/>
    <property type="match status" value="1"/>
</dbReference>
<dbReference type="Gene3D" id="3.40.1090.10">
    <property type="entry name" value="Cytosolic phospholipase A2 catalytic domain"/>
    <property type="match status" value="1"/>
</dbReference>
<dbReference type="GO" id="GO:0046486">
    <property type="term" value="P:glycerolipid metabolic process"/>
    <property type="evidence" value="ECO:0007669"/>
    <property type="project" value="UniProtKB-ARBA"/>
</dbReference>
<accession>A0A6A6YL75</accession>
<feature type="short sequence motif" description="GXSXG" evidence="2">
    <location>
        <begin position="40"/>
        <end position="44"/>
    </location>
</feature>
<organism evidence="4">
    <name type="scientific">Mytilinidion resinicola</name>
    <dbReference type="NCBI Taxonomy" id="574789"/>
    <lineage>
        <taxon>Eukaryota</taxon>
        <taxon>Fungi</taxon>
        <taxon>Dikarya</taxon>
        <taxon>Ascomycota</taxon>
        <taxon>Pezizomycotina</taxon>
        <taxon>Dothideomycetes</taxon>
        <taxon>Pleosporomycetidae</taxon>
        <taxon>Mytilinidiales</taxon>
        <taxon>Mytilinidiaceae</taxon>
        <taxon>Mytilinidion</taxon>
    </lineage>
</organism>
<keyword evidence="2" id="KW-0378">Hydrolase</keyword>
<evidence type="ECO:0000313" key="6">
    <source>
        <dbReference type="RefSeq" id="XP_033576263.1"/>
    </source>
</evidence>
<keyword evidence="1 2" id="KW-0443">Lipid metabolism</keyword>
<evidence type="ECO:0000256" key="1">
    <source>
        <dbReference type="ARBA" id="ARBA00023098"/>
    </source>
</evidence>
<evidence type="ECO:0000256" key="2">
    <source>
        <dbReference type="PROSITE-ProRule" id="PRU01161"/>
    </source>
</evidence>
<reference evidence="6" key="2">
    <citation type="submission" date="2020-04" db="EMBL/GenBank/DDBJ databases">
        <authorList>
            <consortium name="NCBI Genome Project"/>
        </authorList>
    </citation>
    <scope>NUCLEOTIDE SEQUENCE</scope>
    <source>
        <strain evidence="6">CBS 304.34</strain>
    </source>
</reference>
<feature type="active site" description="Proton acceptor" evidence="2">
    <location>
        <position position="182"/>
    </location>
</feature>
<name>A0A6A6YL75_9PEZI</name>
<sequence>MSYTLASTTGLCLLALDGGGRQQAGLSSVNPCEVFDLIGGTSAGGLIAITLGRLEMTVEACIAAYEELMKAIFEKKSSRLPVGWSGRTKAQFDSGKLRKAIEKVIRDSGASIEDLFNDGQDRGCRVFICTVAHETSGTTRLRSYDLPDRPNISATICEAALATSAATGFFDPVNVGSRRFVDGALGTNNPAEEVEEKAANIWCSESRELMSLTKCFISVGTGNRGKKALEDNMLKLLSKTLVDMVTETERTEKRGLRGIGLAEYKEQGAIQAATNEYLEHPQQSVRVRDCVLHLKDKQNRADTAFAAVVKEYTIRMNQLQIKGFQNIPFAQNRRFVDRKKQLDLLQNELLGDCGAAKVAMVSLGGTGKTQIALELAYKMQEITPDCSVIWIPAISMETIEQAYKGQGPSPTPSEPKKKGASRWLLIFDNADDVDMWTGRDGYPRLLDFLPRSDLGRIVFTIRDRKTAVKLAQKNVVHLAETDEEMGLQLLYRHLIDQANDRRIATRLLAKLAYLPLAIVQAAAYEQDVIDLLSEDFEEEGRYSDRKDPVATTWLISFEQIRRRDTLAADYLAFMSCVEPIDIPESLLPPGRSRKRETDAIGLLNAYSFVAKRSGKLTLDVHRLVHFATRSWLRVRDSSVRWTLKAMRRLKNVFPNDDHHANRSAWRLYLPHARRLLDATKEEDAEIRTELLYKFAMCLDSDGKYIEAGISLFEVMQIWQKELGEEHPLTLISMNNLALIYKNQGRWKEAEELQLQKLEITRRELGEDHPSTLISMNNLASTYTKQGQWKKAEELQVPVLKITKRELGEEHSLTLISMGNLALIYVEQDRCKEVEESQVQELKITKRELGEDHPETLTSMNNLALMYAEQGRWKEAEELQVQEHPETLTAMSNLAFTYNGQGRFSNAIELMEKCALLSQQFLGIGHPHTISRSAFLKSWEAEQADSNDEYTE</sequence>
<dbReference type="Proteomes" id="UP000504636">
    <property type="component" value="Unplaced"/>
</dbReference>
<dbReference type="SUPFAM" id="SSF52151">
    <property type="entry name" value="FabD/lysophospholipase-like"/>
    <property type="match status" value="1"/>
</dbReference>
<dbReference type="OrthoDB" id="1658288at2759"/>
<dbReference type="EMBL" id="MU003701">
    <property type="protein sequence ID" value="KAF2809299.1"/>
    <property type="molecule type" value="Genomic_DNA"/>
</dbReference>
<dbReference type="SUPFAM" id="SSF52540">
    <property type="entry name" value="P-loop containing nucleoside triphosphate hydrolases"/>
    <property type="match status" value="1"/>
</dbReference>
<feature type="short sequence motif" description="DGA/G" evidence="2">
    <location>
        <begin position="182"/>
        <end position="184"/>
    </location>
</feature>
<dbReference type="InterPro" id="IPR011990">
    <property type="entry name" value="TPR-like_helical_dom_sf"/>
</dbReference>
<dbReference type="InterPro" id="IPR053137">
    <property type="entry name" value="NLR-like"/>
</dbReference>
<dbReference type="GeneID" id="54465262"/>
<keyword evidence="2" id="KW-0442">Lipid degradation</keyword>
<reference evidence="4 6" key="1">
    <citation type="journal article" date="2020" name="Stud. Mycol.">
        <title>101 Dothideomycetes genomes: a test case for predicting lifestyles and emergence of pathogens.</title>
        <authorList>
            <person name="Haridas S."/>
            <person name="Albert R."/>
            <person name="Binder M."/>
            <person name="Bloem J."/>
            <person name="Labutti K."/>
            <person name="Salamov A."/>
            <person name="Andreopoulos B."/>
            <person name="Baker S."/>
            <person name="Barry K."/>
            <person name="Bills G."/>
            <person name="Bluhm B."/>
            <person name="Cannon C."/>
            <person name="Castanera R."/>
            <person name="Culley D."/>
            <person name="Daum C."/>
            <person name="Ezra D."/>
            <person name="Gonzalez J."/>
            <person name="Henrissat B."/>
            <person name="Kuo A."/>
            <person name="Liang C."/>
            <person name="Lipzen A."/>
            <person name="Lutzoni F."/>
            <person name="Magnuson J."/>
            <person name="Mondo S."/>
            <person name="Nolan M."/>
            <person name="Ohm R."/>
            <person name="Pangilinan J."/>
            <person name="Park H.-J."/>
            <person name="Ramirez L."/>
            <person name="Alfaro M."/>
            <person name="Sun H."/>
            <person name="Tritt A."/>
            <person name="Yoshinaga Y."/>
            <person name="Zwiers L.-H."/>
            <person name="Turgeon B."/>
            <person name="Goodwin S."/>
            <person name="Spatafora J."/>
            <person name="Crous P."/>
            <person name="Grigoriev I."/>
        </authorList>
    </citation>
    <scope>NUCLEOTIDE SEQUENCE</scope>
    <source>
        <strain evidence="4 6">CBS 304.34</strain>
    </source>
</reference>
<reference evidence="6" key="3">
    <citation type="submission" date="2025-04" db="UniProtKB">
        <authorList>
            <consortium name="RefSeq"/>
        </authorList>
    </citation>
    <scope>IDENTIFICATION</scope>
    <source>
        <strain evidence="6">CBS 304.34</strain>
    </source>
</reference>
<dbReference type="Pfam" id="PF01734">
    <property type="entry name" value="Patatin"/>
    <property type="match status" value="1"/>
</dbReference>
<dbReference type="GO" id="GO:0016042">
    <property type="term" value="P:lipid catabolic process"/>
    <property type="evidence" value="ECO:0007669"/>
    <property type="project" value="UniProtKB-UniRule"/>
</dbReference>